<reference evidence="3" key="1">
    <citation type="journal article" date="2017" name="Nat. Ecol. Evol.">
        <title>Genome expansion and lineage-specific genetic innovations in the forest pathogenic fungi Armillaria.</title>
        <authorList>
            <person name="Sipos G."/>
            <person name="Prasanna A.N."/>
            <person name="Walter M.C."/>
            <person name="O'Connor E."/>
            <person name="Balint B."/>
            <person name="Krizsan K."/>
            <person name="Kiss B."/>
            <person name="Hess J."/>
            <person name="Varga T."/>
            <person name="Slot J."/>
            <person name="Riley R."/>
            <person name="Boka B."/>
            <person name="Rigling D."/>
            <person name="Barry K."/>
            <person name="Lee J."/>
            <person name="Mihaltcheva S."/>
            <person name="LaButti K."/>
            <person name="Lipzen A."/>
            <person name="Waldron R."/>
            <person name="Moloney N.M."/>
            <person name="Sperisen C."/>
            <person name="Kredics L."/>
            <person name="Vagvoelgyi C."/>
            <person name="Patrignani A."/>
            <person name="Fitzpatrick D."/>
            <person name="Nagy I."/>
            <person name="Doyle S."/>
            <person name="Anderson J.B."/>
            <person name="Grigoriev I.V."/>
            <person name="Gueldener U."/>
            <person name="Muensterkoetter M."/>
            <person name="Nagy L.G."/>
        </authorList>
    </citation>
    <scope>NUCLEOTIDE SEQUENCE [LARGE SCALE GENOMIC DNA]</scope>
    <source>
        <strain evidence="3">28-4</strain>
    </source>
</reference>
<dbReference type="AlphaFoldDB" id="A0A2H3BAS9"/>
<evidence type="ECO:0000313" key="2">
    <source>
        <dbReference type="EMBL" id="PBK66014.1"/>
    </source>
</evidence>
<feature type="signal peptide" evidence="1">
    <location>
        <begin position="1"/>
        <end position="22"/>
    </location>
</feature>
<evidence type="ECO:0000313" key="3">
    <source>
        <dbReference type="Proteomes" id="UP000218334"/>
    </source>
</evidence>
<dbReference type="STRING" id="1076256.A0A2H3BAS9"/>
<dbReference type="EMBL" id="KZ293442">
    <property type="protein sequence ID" value="PBK66014.1"/>
    <property type="molecule type" value="Genomic_DNA"/>
</dbReference>
<dbReference type="Proteomes" id="UP000218334">
    <property type="component" value="Unassembled WGS sequence"/>
</dbReference>
<accession>A0A2H3BAS9</accession>
<evidence type="ECO:0000256" key="1">
    <source>
        <dbReference type="SAM" id="SignalP"/>
    </source>
</evidence>
<evidence type="ECO:0008006" key="4">
    <source>
        <dbReference type="Google" id="ProtNLM"/>
    </source>
</evidence>
<name>A0A2H3BAS9_9AGAR</name>
<organism evidence="2 3">
    <name type="scientific">Armillaria solidipes</name>
    <dbReference type="NCBI Taxonomy" id="1076256"/>
    <lineage>
        <taxon>Eukaryota</taxon>
        <taxon>Fungi</taxon>
        <taxon>Dikarya</taxon>
        <taxon>Basidiomycota</taxon>
        <taxon>Agaricomycotina</taxon>
        <taxon>Agaricomycetes</taxon>
        <taxon>Agaricomycetidae</taxon>
        <taxon>Agaricales</taxon>
        <taxon>Marasmiineae</taxon>
        <taxon>Physalacriaceae</taxon>
        <taxon>Armillaria</taxon>
    </lineage>
</organism>
<gene>
    <name evidence="2" type="ORF">ARMSODRAFT_960462</name>
</gene>
<feature type="chain" id="PRO_5013964423" description="Hydrophobin" evidence="1">
    <location>
        <begin position="23"/>
        <end position="127"/>
    </location>
</feature>
<protein>
    <recommendedName>
        <fullName evidence="4">Hydrophobin</fullName>
    </recommendedName>
</protein>
<sequence>MFARLYTLPVALFFAVPLLASASAIPRGNGCNTGPVQCCNSVQKVSMLRMFSFPQMLTVIKASSDPASFLLGLVGAVVGANVDVYASLNLAAMMLLLTWSTAALAALPSALQAEEESVAPTRPFAEI</sequence>
<dbReference type="CDD" id="cd23507">
    <property type="entry name" value="hydrophobin_I"/>
    <property type="match status" value="1"/>
</dbReference>
<keyword evidence="1" id="KW-0732">Signal</keyword>
<keyword evidence="3" id="KW-1185">Reference proteome</keyword>
<proteinExistence type="predicted"/>